<name>A0A1W6L549_9BURK</name>
<dbReference type="InterPro" id="IPR014717">
    <property type="entry name" value="Transl_elong_EF1B/ribsomal_bS6"/>
</dbReference>
<dbReference type="PANTHER" id="PTHR39555">
    <property type="entry name" value="FIMBRIAL ASSEMBLY PROTEIN PILO-LIKE PROTEIN-RELATED"/>
    <property type="match status" value="1"/>
</dbReference>
<dbReference type="AlphaFoldDB" id="A0A1W6L549"/>
<evidence type="ECO:0000313" key="2">
    <source>
        <dbReference type="Proteomes" id="UP000193427"/>
    </source>
</evidence>
<dbReference type="Proteomes" id="UP000193427">
    <property type="component" value="Chromosome"/>
</dbReference>
<accession>A0A1W6L549</accession>
<dbReference type="STRING" id="946333.A4W93_05735"/>
<dbReference type="EMBL" id="CP015118">
    <property type="protein sequence ID" value="ARN19451.1"/>
    <property type="molecule type" value="Genomic_DNA"/>
</dbReference>
<sequence>MATKAKSANIDLNSVFGAAASQFRGLNPNEPGQWPLLPKFVAWIAIAVAIVALGWFSVISTADDELEAERLREPALKQDYRNKLAQAVNLEELRKQKLQVEEYVTQLEKQLPGKAEMDALLSDINQAGLGRGLQFELFRPGQVVVKDYYAELPIAVKVSGRYHDIGSFAADVSNLSRIVTLHNLVLTTPPRDASGNLIMEATARTYRYLDAEEIQAMKKAAEKSAKKPGAKK</sequence>
<dbReference type="GO" id="GO:0043683">
    <property type="term" value="P:type IV pilus assembly"/>
    <property type="evidence" value="ECO:0007669"/>
    <property type="project" value="InterPro"/>
</dbReference>
<dbReference type="Pfam" id="PF04350">
    <property type="entry name" value="PilO"/>
    <property type="match status" value="1"/>
</dbReference>
<proteinExistence type="predicted"/>
<keyword evidence="2" id="KW-1185">Reference proteome</keyword>
<dbReference type="GO" id="GO:0043107">
    <property type="term" value="P:type IV pilus-dependent motility"/>
    <property type="evidence" value="ECO:0007669"/>
    <property type="project" value="InterPro"/>
</dbReference>
<evidence type="ECO:0000313" key="1">
    <source>
        <dbReference type="EMBL" id="ARN19451.1"/>
    </source>
</evidence>
<dbReference type="RefSeq" id="WP_085749711.1">
    <property type="nucleotide sequence ID" value="NZ_BSPR01000002.1"/>
</dbReference>
<dbReference type="InterPro" id="IPR007445">
    <property type="entry name" value="PilO"/>
</dbReference>
<protein>
    <submittedName>
        <fullName evidence="1">Pilus assembly protein PilO</fullName>
    </submittedName>
</protein>
<dbReference type="PIRSF" id="PIRSF016482">
    <property type="entry name" value="PilO"/>
    <property type="match status" value="1"/>
</dbReference>
<gene>
    <name evidence="1" type="ORF">A4W93_05735</name>
</gene>
<dbReference type="OrthoDB" id="9802133at2"/>
<reference evidence="1 2" key="1">
    <citation type="submission" date="2016-04" db="EMBL/GenBank/DDBJ databases">
        <title>Complete genome sequence of natural rubber-degrading, novel Gram-negative bacterium, Rhizobacter gummiphilus strain NS21.</title>
        <authorList>
            <person name="Tabata M."/>
            <person name="Kasai D."/>
            <person name="Fukuda M."/>
        </authorList>
    </citation>
    <scope>NUCLEOTIDE SEQUENCE [LARGE SCALE GENOMIC DNA]</scope>
    <source>
        <strain evidence="1 2">NS21</strain>
    </source>
</reference>
<dbReference type="Gene3D" id="3.30.70.60">
    <property type="match status" value="1"/>
</dbReference>
<dbReference type="PANTHER" id="PTHR39555:SF1">
    <property type="entry name" value="TYPE IV PILUS INNER MEMBRANE COMPONENT PILO"/>
    <property type="match status" value="1"/>
</dbReference>
<organism evidence="1 2">
    <name type="scientific">Piscinibacter gummiphilus</name>
    <dbReference type="NCBI Taxonomy" id="946333"/>
    <lineage>
        <taxon>Bacteria</taxon>
        <taxon>Pseudomonadati</taxon>
        <taxon>Pseudomonadota</taxon>
        <taxon>Betaproteobacteria</taxon>
        <taxon>Burkholderiales</taxon>
        <taxon>Sphaerotilaceae</taxon>
        <taxon>Piscinibacter</taxon>
    </lineage>
</organism>
<dbReference type="KEGG" id="rgu:A4W93_05735"/>